<dbReference type="SUPFAM" id="SSF56003">
    <property type="entry name" value="Molybdenum cofactor-binding domain"/>
    <property type="match status" value="2"/>
</dbReference>
<dbReference type="InterPro" id="IPR037165">
    <property type="entry name" value="AldOxase/xan_DH_Mopterin-bd_sf"/>
</dbReference>
<keyword evidence="7" id="KW-1185">Reference proteome</keyword>
<accession>A0A6N1AFT0</accession>
<dbReference type="InterPro" id="IPR036856">
    <property type="entry name" value="Ald_Oxase/Xan_DH_a/b_sf"/>
</dbReference>
<dbReference type="Pfam" id="PF02738">
    <property type="entry name" value="MoCoBD_1"/>
    <property type="match status" value="1"/>
</dbReference>
<feature type="domain" description="Cytochrome c" evidence="5">
    <location>
        <begin position="1091"/>
        <end position="1179"/>
    </location>
</feature>
<dbReference type="InterPro" id="IPR009056">
    <property type="entry name" value="Cyt_c-like_dom"/>
</dbReference>
<dbReference type="AlphaFoldDB" id="A0A6N1AFT0"/>
<dbReference type="GO" id="GO:0009055">
    <property type="term" value="F:electron transfer activity"/>
    <property type="evidence" value="ECO:0007669"/>
    <property type="project" value="InterPro"/>
</dbReference>
<dbReference type="Proteomes" id="UP000509702">
    <property type="component" value="Plasmid unnamed4"/>
</dbReference>
<dbReference type="SUPFAM" id="SSF54665">
    <property type="entry name" value="CO dehydrogenase molybdoprotein N-domain-like"/>
    <property type="match status" value="1"/>
</dbReference>
<evidence type="ECO:0000313" key="7">
    <source>
        <dbReference type="Proteomes" id="UP000509702"/>
    </source>
</evidence>
<evidence type="ECO:0000256" key="1">
    <source>
        <dbReference type="ARBA" id="ARBA00022617"/>
    </source>
</evidence>
<reference evidence="6 7" key="1">
    <citation type="submission" date="2020-06" db="EMBL/GenBank/DDBJ databases">
        <title>Complete genome of Azosprillum oryzae KACC14407.</title>
        <authorList>
            <person name="Kim M."/>
            <person name="Park Y.-J."/>
            <person name="Shin J.-H."/>
        </authorList>
    </citation>
    <scope>NUCLEOTIDE SEQUENCE [LARGE SCALE GENOMIC DNA]</scope>
    <source>
        <strain evidence="6 7">KACC 14407</strain>
        <plasmid evidence="6 7">unnamed4</plasmid>
    </source>
</reference>
<dbReference type="GO" id="GO:0016491">
    <property type="term" value="F:oxidoreductase activity"/>
    <property type="evidence" value="ECO:0007669"/>
    <property type="project" value="InterPro"/>
</dbReference>
<geneLocation type="plasmid" evidence="6 7">
    <name>unnamed4</name>
</geneLocation>
<dbReference type="EMBL" id="CP054618">
    <property type="protein sequence ID" value="QKS50531.1"/>
    <property type="molecule type" value="Genomic_DNA"/>
</dbReference>
<dbReference type="Gene3D" id="3.30.365.10">
    <property type="entry name" value="Aldehyde oxidase/xanthine dehydrogenase, molybdopterin binding domain"/>
    <property type="match status" value="4"/>
</dbReference>
<dbReference type="InterPro" id="IPR052516">
    <property type="entry name" value="N-heterocyclic_Hydroxylase"/>
</dbReference>
<dbReference type="RefSeq" id="WP_149199889.1">
    <property type="nucleotide sequence ID" value="NZ_BSOV01000009.1"/>
</dbReference>
<evidence type="ECO:0000256" key="4">
    <source>
        <dbReference type="PROSITE-ProRule" id="PRU00433"/>
    </source>
</evidence>
<evidence type="ECO:0000313" key="6">
    <source>
        <dbReference type="EMBL" id="QKS50531.1"/>
    </source>
</evidence>
<dbReference type="PANTHER" id="PTHR47495">
    <property type="entry name" value="ALDEHYDE DEHYDROGENASE"/>
    <property type="match status" value="1"/>
</dbReference>
<dbReference type="InterPro" id="IPR046867">
    <property type="entry name" value="AldOxase/xan_DH_MoCoBD2"/>
</dbReference>
<organism evidence="6 7">
    <name type="scientific">Azospirillum oryzae</name>
    <dbReference type="NCBI Taxonomy" id="286727"/>
    <lineage>
        <taxon>Bacteria</taxon>
        <taxon>Pseudomonadati</taxon>
        <taxon>Pseudomonadota</taxon>
        <taxon>Alphaproteobacteria</taxon>
        <taxon>Rhodospirillales</taxon>
        <taxon>Azospirillaceae</taxon>
        <taxon>Azospirillum</taxon>
    </lineage>
</organism>
<keyword evidence="1 4" id="KW-0349">Heme</keyword>
<dbReference type="InterPro" id="IPR000674">
    <property type="entry name" value="Ald_Oxase/Xan_DH_a/b"/>
</dbReference>
<dbReference type="InterPro" id="IPR036909">
    <property type="entry name" value="Cyt_c-like_dom_sf"/>
</dbReference>
<feature type="domain" description="Cytochrome c" evidence="5">
    <location>
        <begin position="969"/>
        <end position="1077"/>
    </location>
</feature>
<dbReference type="InterPro" id="IPR008274">
    <property type="entry name" value="AldOxase/xan_DH_MoCoBD1"/>
</dbReference>
<dbReference type="PANTHER" id="PTHR47495:SF1">
    <property type="entry name" value="BLL3820 PROTEIN"/>
    <property type="match status" value="1"/>
</dbReference>
<protein>
    <submittedName>
        <fullName evidence="6">Molybdopterin-dependent oxidoreductase</fullName>
    </submittedName>
</protein>
<evidence type="ECO:0000256" key="2">
    <source>
        <dbReference type="ARBA" id="ARBA00022723"/>
    </source>
</evidence>
<keyword evidence="3 4" id="KW-0408">Iron</keyword>
<dbReference type="KEGG" id="aoz:HUE56_08315"/>
<dbReference type="GO" id="GO:0020037">
    <property type="term" value="F:heme binding"/>
    <property type="evidence" value="ECO:0007669"/>
    <property type="project" value="InterPro"/>
</dbReference>
<keyword evidence="2 4" id="KW-0479">Metal-binding</keyword>
<feature type="domain" description="Cytochrome c" evidence="5">
    <location>
        <begin position="824"/>
        <end position="927"/>
    </location>
</feature>
<proteinExistence type="predicted"/>
<dbReference type="FunFam" id="3.30.365.10:FF:000033">
    <property type="entry name" value="Nicotinate dehydrogenase subunit B"/>
    <property type="match status" value="1"/>
</dbReference>
<name>A0A6N1AFT0_9PROT</name>
<keyword evidence="6" id="KW-0614">Plasmid</keyword>
<dbReference type="SUPFAM" id="SSF46626">
    <property type="entry name" value="Cytochrome c"/>
    <property type="match status" value="3"/>
</dbReference>
<dbReference type="PROSITE" id="PS51007">
    <property type="entry name" value="CYTC"/>
    <property type="match status" value="3"/>
</dbReference>
<dbReference type="Pfam" id="PF00034">
    <property type="entry name" value="Cytochrom_C"/>
    <property type="match status" value="1"/>
</dbReference>
<dbReference type="SMART" id="SM01008">
    <property type="entry name" value="Ald_Xan_dh_C"/>
    <property type="match status" value="1"/>
</dbReference>
<sequence length="1203" mass="129668">MTINPTPELQSQPTPTRAELMAATGVLLIVDEIQPPSGPVAKGGTATSKPPEMALFLAVRDDGQVFAFNGHVDLGTGIQTALTQIVAEELDLRMDQLRMVLGDTGRAPNQGATIASATIQISAVPLRNAAAEARRYLLERAAALFGVPAGELRVEEGVVIAPESAPETGRPGNRRISYGELVRGERVELRISGKAPLKAREQYKLVGKGAPRVDIPAKATGEFSYVHDLRLPGMLHGRVVRPPYAGIDSGEFVGNSLESIDEGSIAHIPGVIKVVVLRDFVGVVAEREEQAIKAARELKITWKPWTRKLPDLSNLAQALRENPSTPRKVLDKGDVDAALAAADQRMTRTYVWPYQMHGSIGPSCAVADCKADRATVWSGTQNPHLLRADLAWLLEWPEERIDVVRMEAAGCYGRNCADDVAADALLLSQAVGRPVRVQLTREQEHLWEPKGTAQLMEVDGGISADGGIVAYDFATSYPSNGAPTLALLLTGRVDPVAAVFEMGDRTSIPPYDYENMRVVINDMAPIVRASWMRGVSAMPNSFAHDSYIDELAFAAGVDPVEFRLRHLREDERAADLIRAVASRAGWQPRTAPQQTPPEGGILRGRGFAYARYIHSKFPGFGAAWAAWVADVAVDRRTGEIAVTRVVVGHDAGQMINPDGVRHQIHGNVIQSTSRVLKEQVEFEDSVVAAKEWGGYPIMTFPEVPDIDVLMMPRENEPPLGSGESASVPSAAAIANAIFDATGIRFRELPITAERVREALNGPSEPVPPSPPEAVKPRKRGWKAWLGASLTGLCGVMIGMASSALPFRAEIAPVSPPSAGLWSSATIERGRQLAALGDCAVCHTVENGATNAGGRPFETPFGTVYSTNITPDPDSGIGRWSLAAFDRAMREGISRDGRHLYPAFPYTAFRNMTDDDMQALYAYMMTQQPVRSETPANTMRFPFNLRPMMAGWNTLFLNRETFKPDPQKSAEWNRGNYLVNGLGHCAACHSPRNALGAEKMGEAFLAGGTVDGWEAPALTSLSKAPKPWTEDDLFTYLRTGFSQRHGVAAGPMAPVVHELSTVPETDVRAMAVYLASLGGESKETSAVIPAPANSANGERIFNGACKACHGDGEGPTLFGVSPSMAVNSNVHSDSPDNLARVILHGIQNPATRDLGYMPAFRDSLSDRQVADLLAYLRGRFAPDKAAWTDVAKAVTGARANPGTH</sequence>
<dbReference type="Pfam" id="PF13442">
    <property type="entry name" value="Cytochrome_CBB3"/>
    <property type="match status" value="1"/>
</dbReference>
<evidence type="ECO:0000259" key="5">
    <source>
        <dbReference type="PROSITE" id="PS51007"/>
    </source>
</evidence>
<dbReference type="OrthoDB" id="9767994at2"/>
<dbReference type="Pfam" id="PF20256">
    <property type="entry name" value="MoCoBD_2"/>
    <property type="match status" value="2"/>
</dbReference>
<gene>
    <name evidence="6" type="ORF">HUE56_08315</name>
</gene>
<dbReference type="GO" id="GO:0046872">
    <property type="term" value="F:metal ion binding"/>
    <property type="evidence" value="ECO:0007669"/>
    <property type="project" value="UniProtKB-KW"/>
</dbReference>
<dbReference type="Gene3D" id="3.90.1170.50">
    <property type="entry name" value="Aldehyde oxidase/xanthine dehydrogenase, a/b hammerhead"/>
    <property type="match status" value="2"/>
</dbReference>
<evidence type="ECO:0000256" key="3">
    <source>
        <dbReference type="ARBA" id="ARBA00023004"/>
    </source>
</evidence>
<dbReference type="Gene3D" id="1.10.760.10">
    <property type="entry name" value="Cytochrome c-like domain"/>
    <property type="match status" value="3"/>
</dbReference>